<gene>
    <name evidence="2" type="primary">ureJ-2</name>
    <name evidence="2" type="ORF">HLUCCA11_18475</name>
</gene>
<feature type="transmembrane region" description="Helical" evidence="1">
    <location>
        <begin position="83"/>
        <end position="105"/>
    </location>
</feature>
<accession>A0A0P7YSJ1</accession>
<dbReference type="InterPro" id="IPR007038">
    <property type="entry name" value="HupE_UreJ"/>
</dbReference>
<dbReference type="STRING" id="1666911.HLUCCA11_18475"/>
<reference evidence="2 3" key="1">
    <citation type="submission" date="2015-09" db="EMBL/GenBank/DDBJ databases">
        <title>Identification and resolution of microdiversity through metagenomic sequencing of parallel consortia.</title>
        <authorList>
            <person name="Nelson W.C."/>
            <person name="Romine M.F."/>
            <person name="Lindemann S.R."/>
        </authorList>
    </citation>
    <scope>NUCLEOTIDE SEQUENCE [LARGE SCALE GENOMIC DNA]</scope>
    <source>
        <strain evidence="2">Ana</strain>
    </source>
</reference>
<name>A0A0P7YSJ1_9CYAN</name>
<feature type="transmembrane region" description="Helical" evidence="1">
    <location>
        <begin position="163"/>
        <end position="187"/>
    </location>
</feature>
<protein>
    <submittedName>
        <fullName evidence="2">Urease accessory protein</fullName>
    </submittedName>
</protein>
<proteinExistence type="predicted"/>
<organism evidence="2 3">
    <name type="scientific">Phormidesmis priestleyi Ana</name>
    <dbReference type="NCBI Taxonomy" id="1666911"/>
    <lineage>
        <taxon>Bacteria</taxon>
        <taxon>Bacillati</taxon>
        <taxon>Cyanobacteriota</taxon>
        <taxon>Cyanophyceae</taxon>
        <taxon>Leptolyngbyales</taxon>
        <taxon>Leptolyngbyaceae</taxon>
        <taxon>Phormidesmis</taxon>
    </lineage>
</organism>
<keyword evidence="1" id="KW-1133">Transmembrane helix</keyword>
<comment type="caution">
    <text evidence="2">The sequence shown here is derived from an EMBL/GenBank/DDBJ whole genome shotgun (WGS) entry which is preliminary data.</text>
</comment>
<dbReference type="Proteomes" id="UP000050465">
    <property type="component" value="Unassembled WGS sequence"/>
</dbReference>
<dbReference type="PIRSF" id="PIRSF016919">
    <property type="entry name" value="HupE_UreJ"/>
    <property type="match status" value="1"/>
</dbReference>
<keyword evidence="1" id="KW-0812">Transmembrane</keyword>
<keyword evidence="1" id="KW-0472">Membrane</keyword>
<feature type="transmembrane region" description="Helical" evidence="1">
    <location>
        <begin position="52"/>
        <end position="76"/>
    </location>
</feature>
<evidence type="ECO:0000256" key="1">
    <source>
        <dbReference type="SAM" id="Phobius"/>
    </source>
</evidence>
<dbReference type="Pfam" id="PF04955">
    <property type="entry name" value="HupE_UreJ"/>
    <property type="match status" value="1"/>
</dbReference>
<evidence type="ECO:0000313" key="3">
    <source>
        <dbReference type="Proteomes" id="UP000050465"/>
    </source>
</evidence>
<sequence length="220" mass="22812">MRKNLKTQVIQSIQRGSCIVGLGIVSLLLLSSPAFAHHPLDGRLPANMFEGLFSGLAHPVIGIDHLAFVIAAGLVGALMRRGIVIPIAFVLASLGGTGLHLWLFNLPAPEFMISVSILLFGLVLAVGKSLNLPAVAALGMMAGLFHGYAYGEAVVGADMTPLVAYLVGFATIQLSISLGAWVLGESLLKANAMKGQLHLRFMGFALCGVGAAVMSGVVLG</sequence>
<feature type="transmembrane region" description="Helical" evidence="1">
    <location>
        <begin position="111"/>
        <end position="127"/>
    </location>
</feature>
<dbReference type="EMBL" id="LJZR01000032">
    <property type="protein sequence ID" value="KPQ33401.1"/>
    <property type="molecule type" value="Genomic_DNA"/>
</dbReference>
<feature type="transmembrane region" description="Helical" evidence="1">
    <location>
        <begin position="199"/>
        <end position="219"/>
    </location>
</feature>
<dbReference type="AlphaFoldDB" id="A0A0P7YSJ1"/>
<feature type="transmembrane region" description="Helical" evidence="1">
    <location>
        <begin position="134"/>
        <end position="151"/>
    </location>
</feature>
<evidence type="ECO:0000313" key="2">
    <source>
        <dbReference type="EMBL" id="KPQ33401.1"/>
    </source>
</evidence>